<keyword evidence="1" id="KW-1133">Transmembrane helix</keyword>
<evidence type="ECO:0000313" key="3">
    <source>
        <dbReference type="Proteomes" id="UP000314011"/>
    </source>
</evidence>
<gene>
    <name evidence="2" type="ORF">FHY64_06425</name>
</gene>
<dbReference type="OrthoDB" id="7502269at2"/>
<name>A0A5C5GDY2_9RHOB</name>
<keyword evidence="1" id="KW-0812">Transmembrane</keyword>
<comment type="caution">
    <text evidence="2">The sequence shown here is derived from an EMBL/GenBank/DDBJ whole genome shotgun (WGS) entry which is preliminary data.</text>
</comment>
<proteinExistence type="predicted"/>
<dbReference type="RefSeq" id="WP_140193590.1">
    <property type="nucleotide sequence ID" value="NZ_CP065915.1"/>
</dbReference>
<protein>
    <submittedName>
        <fullName evidence="2">Uncharacterized protein</fullName>
    </submittedName>
</protein>
<dbReference type="Proteomes" id="UP000314011">
    <property type="component" value="Unassembled WGS sequence"/>
</dbReference>
<feature type="transmembrane region" description="Helical" evidence="1">
    <location>
        <begin position="57"/>
        <end position="80"/>
    </location>
</feature>
<keyword evidence="1" id="KW-0472">Membrane</keyword>
<dbReference type="AlphaFoldDB" id="A0A5C5GDY2"/>
<reference evidence="2 3" key="1">
    <citation type="submission" date="2019-06" db="EMBL/GenBank/DDBJ databases">
        <title>Genome of new Rhodobacteraceae sp. SM1903.</title>
        <authorList>
            <person name="Ren X."/>
        </authorList>
    </citation>
    <scope>NUCLEOTIDE SEQUENCE [LARGE SCALE GENOMIC DNA]</scope>
    <source>
        <strain evidence="2 3">SM1903</strain>
    </source>
</reference>
<evidence type="ECO:0000256" key="1">
    <source>
        <dbReference type="SAM" id="Phobius"/>
    </source>
</evidence>
<dbReference type="EMBL" id="VFFF01000001">
    <property type="protein sequence ID" value="TNY32908.1"/>
    <property type="molecule type" value="Genomic_DNA"/>
</dbReference>
<organism evidence="2 3">
    <name type="scientific">Pelagovum pacificum</name>
    <dbReference type="NCBI Taxonomy" id="2588711"/>
    <lineage>
        <taxon>Bacteria</taxon>
        <taxon>Pseudomonadati</taxon>
        <taxon>Pseudomonadota</taxon>
        <taxon>Alphaproteobacteria</taxon>
        <taxon>Rhodobacterales</taxon>
        <taxon>Paracoccaceae</taxon>
        <taxon>Pelagovum</taxon>
    </lineage>
</organism>
<feature type="transmembrane region" description="Helical" evidence="1">
    <location>
        <begin position="21"/>
        <end position="37"/>
    </location>
</feature>
<feature type="transmembrane region" description="Helical" evidence="1">
    <location>
        <begin position="92"/>
        <end position="112"/>
    </location>
</feature>
<accession>A0A5C5GDY2</accession>
<keyword evidence="3" id="KW-1185">Reference proteome</keyword>
<sequence>MALLRMARGIADHFPIRVTEWAMIVPAFGMGVALWLQDDMFTTSPSFAKLAQWGDESMWCVLVLLCAVARLGALTINGSFQAFPYTPHLRAAASLIGITFWGQYSIGFLAAALYGGGAWSGVIAYSTFVILELVNLSRSTGDIRRVRGK</sequence>
<feature type="transmembrane region" description="Helical" evidence="1">
    <location>
        <begin position="118"/>
        <end position="137"/>
    </location>
</feature>
<evidence type="ECO:0000313" key="2">
    <source>
        <dbReference type="EMBL" id="TNY32908.1"/>
    </source>
</evidence>